<dbReference type="Pfam" id="PF13458">
    <property type="entry name" value="Peripla_BP_6"/>
    <property type="match status" value="1"/>
</dbReference>
<accession>A0A975BLS3</accession>
<feature type="transmembrane region" description="Helical" evidence="3">
    <location>
        <begin position="627"/>
        <end position="647"/>
    </location>
</feature>
<keyword evidence="6" id="KW-1185">Reference proteome</keyword>
<proteinExistence type="inferred from homology"/>
<keyword evidence="3" id="KW-1133">Transmembrane helix</keyword>
<name>A0A975BLS3_9BACT</name>
<dbReference type="InterPro" id="IPR028082">
    <property type="entry name" value="Peripla_BP_I"/>
</dbReference>
<feature type="domain" description="Leucine-binding protein" evidence="4">
    <location>
        <begin position="33"/>
        <end position="391"/>
    </location>
</feature>
<evidence type="ECO:0000313" key="6">
    <source>
        <dbReference type="Proteomes" id="UP000663722"/>
    </source>
</evidence>
<feature type="transmembrane region" description="Helical" evidence="3">
    <location>
        <begin position="689"/>
        <end position="709"/>
    </location>
</feature>
<dbReference type="InterPro" id="IPR036734">
    <property type="entry name" value="Neur_chan_lig-bd_sf"/>
</dbReference>
<dbReference type="RefSeq" id="WP_207682838.1">
    <property type="nucleotide sequence ID" value="NZ_CP061800.1"/>
</dbReference>
<evidence type="ECO:0000256" key="1">
    <source>
        <dbReference type="ARBA" id="ARBA00010062"/>
    </source>
</evidence>
<dbReference type="PANTHER" id="PTHR47151">
    <property type="entry name" value="LEU/ILE/VAL-BINDING ABC TRANSPORTER SUBUNIT"/>
    <property type="match status" value="1"/>
</dbReference>
<protein>
    <submittedName>
        <fullName evidence="5">Leucine binding domain-containing protein</fullName>
    </submittedName>
</protein>
<dbReference type="AlphaFoldDB" id="A0A975BLS3"/>
<sequence length="747" mass="84374">MKKAILTVSLIIFVNVVAILLFMPASPLKKEVIYIALAGPMSGENKENGEEMLRGVRLYLDKISSHPGFKDKQVEVLVFDDTDKRAAIKIATEIVNENKVFLVLGHYGSTNSAAAGAIYRKNGIPAITASATEGAVTFKNDWYFRIIPDNRFIAGFIAEYMKKALNRTSASIIHEADTYGSSLVRNFETKARELGISIQNKWKIDSKSETSIQELKNIIGQLRASQNLGKLFCAVHASEGAELSASSRYPGTDYPLIGPNSFSTPSFISRFNDYPLEQKSPGYYSDGIYTVSPFLSDIADKEGLAFRQEFIEKYDSEPSWIAASYYDAMNIALRAVENAEIQGQDIRKDRRKIRDALTRFDSSEIAIKGVTGNIYFDKHGNASGSLAVGIWQKHKLFPAFWQYQDMRNNNSSSDVSFHPTQAGDEQQRTYQKLSDDDIIIDEQILTKIRLVYAGIDINRIYNLDTDRGTCTADFYLWFRFQGDFDDTRISFTNAVNPVRLGEPVMEDTAEGNITIRSYRVIADFKNFFDTYAYPFDEQAIQISFRHEDQPETKLIYVPDIPALPEVSLTSSRKEDVGKRLVKPIPGWDIMDMSLFRDAAHIAVPDKQRTLSYSQINAEISVQRKGRIFLFLKSFFFIIVITVLLYVVYLIPHDQLSTRALIFIPSLAATGMVHYLHLKLTPAYKVIEHALFSGYFLAGMSAFISILTHIAHKRSFPGKSSFLVRHAGRIIHISFTLTAWLLIGYLYI</sequence>
<evidence type="ECO:0000256" key="2">
    <source>
        <dbReference type="ARBA" id="ARBA00022729"/>
    </source>
</evidence>
<keyword evidence="3" id="KW-0812">Transmembrane</keyword>
<dbReference type="GO" id="GO:0005230">
    <property type="term" value="F:extracellular ligand-gated monoatomic ion channel activity"/>
    <property type="evidence" value="ECO:0007669"/>
    <property type="project" value="InterPro"/>
</dbReference>
<dbReference type="SUPFAM" id="SSF53822">
    <property type="entry name" value="Periplasmic binding protein-like I"/>
    <property type="match status" value="1"/>
</dbReference>
<keyword evidence="2" id="KW-0732">Signal</keyword>
<dbReference type="GO" id="GO:0016020">
    <property type="term" value="C:membrane"/>
    <property type="evidence" value="ECO:0007669"/>
    <property type="project" value="InterPro"/>
</dbReference>
<gene>
    <name evidence="5" type="ORF">dnm_038370</name>
</gene>
<dbReference type="InterPro" id="IPR028081">
    <property type="entry name" value="Leu-bd"/>
</dbReference>
<dbReference type="Proteomes" id="UP000663722">
    <property type="component" value="Chromosome"/>
</dbReference>
<evidence type="ECO:0000259" key="4">
    <source>
        <dbReference type="Pfam" id="PF13458"/>
    </source>
</evidence>
<dbReference type="Gene3D" id="2.70.170.10">
    <property type="entry name" value="Neurotransmitter-gated ion-channel ligand-binding domain"/>
    <property type="match status" value="1"/>
</dbReference>
<evidence type="ECO:0000313" key="5">
    <source>
        <dbReference type="EMBL" id="QTA87800.1"/>
    </source>
</evidence>
<keyword evidence="3" id="KW-0472">Membrane</keyword>
<evidence type="ECO:0000256" key="3">
    <source>
        <dbReference type="SAM" id="Phobius"/>
    </source>
</evidence>
<dbReference type="Gene3D" id="3.40.50.2300">
    <property type="match status" value="2"/>
</dbReference>
<feature type="transmembrane region" description="Helical" evidence="3">
    <location>
        <begin position="659"/>
        <end position="677"/>
    </location>
</feature>
<reference evidence="5" key="1">
    <citation type="journal article" date="2021" name="Microb. Physiol.">
        <title>Proteogenomic Insights into the Physiology of Marine, Sulfate-Reducing, Filamentous Desulfonema limicola and Desulfonema magnum.</title>
        <authorList>
            <person name="Schnaars V."/>
            <person name="Wohlbrand L."/>
            <person name="Scheve S."/>
            <person name="Hinrichs C."/>
            <person name="Reinhardt R."/>
            <person name="Rabus R."/>
        </authorList>
    </citation>
    <scope>NUCLEOTIDE SEQUENCE</scope>
    <source>
        <strain evidence="5">4be13</strain>
    </source>
</reference>
<dbReference type="EMBL" id="CP061800">
    <property type="protein sequence ID" value="QTA87800.1"/>
    <property type="molecule type" value="Genomic_DNA"/>
</dbReference>
<dbReference type="KEGG" id="dmm:dnm_038370"/>
<dbReference type="PANTHER" id="PTHR47151:SF2">
    <property type="entry name" value="AMINO ACID BINDING PROTEIN"/>
    <property type="match status" value="1"/>
</dbReference>
<feature type="transmembrane region" description="Helical" evidence="3">
    <location>
        <begin position="729"/>
        <end position="746"/>
    </location>
</feature>
<comment type="similarity">
    <text evidence="1">Belongs to the leucine-binding protein family.</text>
</comment>
<organism evidence="5 6">
    <name type="scientific">Desulfonema magnum</name>
    <dbReference type="NCBI Taxonomy" id="45655"/>
    <lineage>
        <taxon>Bacteria</taxon>
        <taxon>Pseudomonadati</taxon>
        <taxon>Thermodesulfobacteriota</taxon>
        <taxon>Desulfobacteria</taxon>
        <taxon>Desulfobacterales</taxon>
        <taxon>Desulfococcaceae</taxon>
        <taxon>Desulfonema</taxon>
    </lineage>
</organism>